<dbReference type="PANTHER" id="PTHR43340:SF1">
    <property type="entry name" value="HYPOXANTHINE PHOSPHORIBOSYLTRANSFERASE"/>
    <property type="match status" value="1"/>
</dbReference>
<evidence type="ECO:0000259" key="16">
    <source>
        <dbReference type="Pfam" id="PF00156"/>
    </source>
</evidence>
<dbReference type="AlphaFoldDB" id="A0A9D1D3R5"/>
<evidence type="ECO:0000256" key="4">
    <source>
        <dbReference type="ARBA" id="ARBA00004676"/>
    </source>
</evidence>
<dbReference type="FunFam" id="3.40.50.2020:FF:000006">
    <property type="entry name" value="Hypoxanthine phosphoribosyltransferase"/>
    <property type="match status" value="1"/>
</dbReference>
<keyword evidence="12 15" id="KW-0460">Magnesium</keyword>
<dbReference type="EMBL" id="DVGB01000004">
    <property type="protein sequence ID" value="HIR00737.1"/>
    <property type="molecule type" value="Genomic_DNA"/>
</dbReference>
<dbReference type="Proteomes" id="UP000824261">
    <property type="component" value="Unassembled WGS sequence"/>
</dbReference>
<comment type="cofactor">
    <cofactor evidence="1 15">
        <name>Mg(2+)</name>
        <dbReference type="ChEBI" id="CHEBI:18420"/>
    </cofactor>
</comment>
<evidence type="ECO:0000256" key="15">
    <source>
        <dbReference type="RuleBase" id="RU364099"/>
    </source>
</evidence>
<dbReference type="InterPro" id="IPR005904">
    <property type="entry name" value="Hxn_phspho_trans"/>
</dbReference>
<comment type="catalytic activity">
    <reaction evidence="14">
        <text>IMP + diphosphate = hypoxanthine + 5-phospho-alpha-D-ribose 1-diphosphate</text>
        <dbReference type="Rhea" id="RHEA:17973"/>
        <dbReference type="ChEBI" id="CHEBI:17368"/>
        <dbReference type="ChEBI" id="CHEBI:33019"/>
        <dbReference type="ChEBI" id="CHEBI:58017"/>
        <dbReference type="ChEBI" id="CHEBI:58053"/>
        <dbReference type="EC" id="2.4.2.8"/>
    </reaction>
    <physiologicalReaction direction="right-to-left" evidence="14">
        <dbReference type="Rhea" id="RHEA:17975"/>
    </physiologicalReaction>
</comment>
<evidence type="ECO:0000256" key="14">
    <source>
        <dbReference type="ARBA" id="ARBA00049402"/>
    </source>
</evidence>
<dbReference type="GO" id="GO:0000287">
    <property type="term" value="F:magnesium ion binding"/>
    <property type="evidence" value="ECO:0007669"/>
    <property type="project" value="TreeGrafter"/>
</dbReference>
<proteinExistence type="inferred from homology"/>
<evidence type="ECO:0000256" key="13">
    <source>
        <dbReference type="ARBA" id="ARBA00048811"/>
    </source>
</evidence>
<reference evidence="17" key="2">
    <citation type="journal article" date="2021" name="PeerJ">
        <title>Extensive microbial diversity within the chicken gut microbiome revealed by metagenomics and culture.</title>
        <authorList>
            <person name="Gilroy R."/>
            <person name="Ravi A."/>
            <person name="Getino M."/>
            <person name="Pursley I."/>
            <person name="Horton D.L."/>
            <person name="Alikhan N.F."/>
            <person name="Baker D."/>
            <person name="Gharbi K."/>
            <person name="Hall N."/>
            <person name="Watson M."/>
            <person name="Adriaenssens E.M."/>
            <person name="Foster-Nyarko E."/>
            <person name="Jarju S."/>
            <person name="Secka A."/>
            <person name="Antonio M."/>
            <person name="Oren A."/>
            <person name="Chaudhuri R.R."/>
            <person name="La Ragione R."/>
            <person name="Hildebrand F."/>
            <person name="Pallen M.J."/>
        </authorList>
    </citation>
    <scope>NUCLEOTIDE SEQUENCE</scope>
    <source>
        <strain evidence="17">ChiGjej1B1-2707</strain>
    </source>
</reference>
<evidence type="ECO:0000256" key="10">
    <source>
        <dbReference type="ARBA" id="ARBA00022726"/>
    </source>
</evidence>
<evidence type="ECO:0000256" key="3">
    <source>
        <dbReference type="ARBA" id="ARBA00004669"/>
    </source>
</evidence>
<protein>
    <recommendedName>
        <fullName evidence="15">Hypoxanthine phosphoribosyltransferase</fullName>
        <ecNumber evidence="15">2.4.2.8</ecNumber>
    </recommendedName>
</protein>
<comment type="pathway">
    <text evidence="3 15">Purine metabolism; IMP biosynthesis via salvage pathway; IMP from hypoxanthine: step 1/1.</text>
</comment>
<keyword evidence="7 15" id="KW-0328">Glycosyltransferase</keyword>
<organism evidence="17 18">
    <name type="scientific">Candidatus Aveggerthella stercoripullorum</name>
    <dbReference type="NCBI Taxonomy" id="2840688"/>
    <lineage>
        <taxon>Bacteria</taxon>
        <taxon>Bacillati</taxon>
        <taxon>Actinomycetota</taxon>
        <taxon>Coriobacteriia</taxon>
        <taxon>Eggerthellales</taxon>
        <taxon>Eggerthellaceae</taxon>
        <taxon>Eggerthellaceae incertae sedis</taxon>
        <taxon>Candidatus Aveggerthella</taxon>
    </lineage>
</organism>
<dbReference type="GO" id="GO:0000166">
    <property type="term" value="F:nucleotide binding"/>
    <property type="evidence" value="ECO:0007669"/>
    <property type="project" value="UniProtKB-KW"/>
</dbReference>
<evidence type="ECO:0000256" key="8">
    <source>
        <dbReference type="ARBA" id="ARBA00022679"/>
    </source>
</evidence>
<keyword evidence="11 15" id="KW-0547">Nucleotide-binding</keyword>
<comment type="caution">
    <text evidence="17">The sequence shown here is derived from an EMBL/GenBank/DDBJ whole genome shotgun (WGS) entry which is preliminary data.</text>
</comment>
<feature type="domain" description="Phosphoribosyltransferase" evidence="16">
    <location>
        <begin position="19"/>
        <end position="163"/>
    </location>
</feature>
<dbReference type="EC" id="2.4.2.8" evidence="15"/>
<evidence type="ECO:0000256" key="5">
    <source>
        <dbReference type="ARBA" id="ARBA00008391"/>
    </source>
</evidence>
<evidence type="ECO:0000256" key="6">
    <source>
        <dbReference type="ARBA" id="ARBA00022490"/>
    </source>
</evidence>
<keyword evidence="10 15" id="KW-0660">Purine salvage</keyword>
<evidence type="ECO:0000313" key="18">
    <source>
        <dbReference type="Proteomes" id="UP000824261"/>
    </source>
</evidence>
<dbReference type="NCBIfam" id="TIGR01203">
    <property type="entry name" value="HGPRTase"/>
    <property type="match status" value="1"/>
</dbReference>
<dbReference type="GO" id="GO:0032264">
    <property type="term" value="P:IMP salvage"/>
    <property type="evidence" value="ECO:0007669"/>
    <property type="project" value="TreeGrafter"/>
</dbReference>
<evidence type="ECO:0000313" key="17">
    <source>
        <dbReference type="EMBL" id="HIR00737.1"/>
    </source>
</evidence>
<dbReference type="Gene3D" id="3.40.50.2020">
    <property type="match status" value="1"/>
</dbReference>
<comment type="similarity">
    <text evidence="5 15">Belongs to the purine/pyrimidine phosphoribosyltransferase family.</text>
</comment>
<name>A0A9D1D3R5_9ACTN</name>
<reference evidence="17" key="1">
    <citation type="submission" date="2020-10" db="EMBL/GenBank/DDBJ databases">
        <authorList>
            <person name="Gilroy R."/>
        </authorList>
    </citation>
    <scope>NUCLEOTIDE SEQUENCE</scope>
    <source>
        <strain evidence="17">ChiGjej1B1-2707</strain>
    </source>
</reference>
<dbReference type="GO" id="GO:0046100">
    <property type="term" value="P:hypoxanthine metabolic process"/>
    <property type="evidence" value="ECO:0007669"/>
    <property type="project" value="TreeGrafter"/>
</dbReference>
<evidence type="ECO:0000256" key="2">
    <source>
        <dbReference type="ARBA" id="ARBA00004496"/>
    </source>
</evidence>
<gene>
    <name evidence="17" type="primary">hpt</name>
    <name evidence="17" type="ORF">IAA69_00445</name>
</gene>
<dbReference type="GO" id="GO:0004422">
    <property type="term" value="F:hypoxanthine phosphoribosyltransferase activity"/>
    <property type="evidence" value="ECO:0007669"/>
    <property type="project" value="InterPro"/>
</dbReference>
<dbReference type="GO" id="GO:0006178">
    <property type="term" value="P:guanine salvage"/>
    <property type="evidence" value="ECO:0007669"/>
    <property type="project" value="TreeGrafter"/>
</dbReference>
<dbReference type="GO" id="GO:0006166">
    <property type="term" value="P:purine ribonucleoside salvage"/>
    <property type="evidence" value="ECO:0007669"/>
    <property type="project" value="UniProtKB-KW"/>
</dbReference>
<comment type="subcellular location">
    <subcellularLocation>
        <location evidence="2 15">Cytoplasm</location>
    </subcellularLocation>
</comment>
<dbReference type="CDD" id="cd06223">
    <property type="entry name" value="PRTases_typeI"/>
    <property type="match status" value="1"/>
</dbReference>
<dbReference type="InterPro" id="IPR050408">
    <property type="entry name" value="HGPRT"/>
</dbReference>
<keyword evidence="9 15" id="KW-0479">Metal-binding</keyword>
<dbReference type="GO" id="GO:0005829">
    <property type="term" value="C:cytosol"/>
    <property type="evidence" value="ECO:0007669"/>
    <property type="project" value="TreeGrafter"/>
</dbReference>
<keyword evidence="6 15" id="KW-0963">Cytoplasm</keyword>
<dbReference type="PANTHER" id="PTHR43340">
    <property type="entry name" value="HYPOXANTHINE-GUANINE PHOSPHORIBOSYLTRANSFERASE"/>
    <property type="match status" value="1"/>
</dbReference>
<comment type="pathway">
    <text evidence="4">Purine metabolism; GMP biosynthesis via salvage pathway; GMP from guanine: step 1/1.</text>
</comment>
<comment type="catalytic activity">
    <reaction evidence="13">
        <text>GMP + diphosphate = guanine + 5-phospho-alpha-D-ribose 1-diphosphate</text>
        <dbReference type="Rhea" id="RHEA:25424"/>
        <dbReference type="ChEBI" id="CHEBI:16235"/>
        <dbReference type="ChEBI" id="CHEBI:33019"/>
        <dbReference type="ChEBI" id="CHEBI:58017"/>
        <dbReference type="ChEBI" id="CHEBI:58115"/>
        <dbReference type="EC" id="2.4.2.8"/>
    </reaction>
    <physiologicalReaction direction="right-to-left" evidence="13">
        <dbReference type="Rhea" id="RHEA:25426"/>
    </physiologicalReaction>
</comment>
<dbReference type="GO" id="GO:0032263">
    <property type="term" value="P:GMP salvage"/>
    <property type="evidence" value="ECO:0007669"/>
    <property type="project" value="TreeGrafter"/>
</dbReference>
<dbReference type="SUPFAM" id="SSF53271">
    <property type="entry name" value="PRTase-like"/>
    <property type="match status" value="1"/>
</dbReference>
<dbReference type="Pfam" id="PF00156">
    <property type="entry name" value="Pribosyltran"/>
    <property type="match status" value="1"/>
</dbReference>
<accession>A0A9D1D3R5</accession>
<evidence type="ECO:0000256" key="11">
    <source>
        <dbReference type="ARBA" id="ARBA00022741"/>
    </source>
</evidence>
<dbReference type="GO" id="GO:0052657">
    <property type="term" value="F:guanine phosphoribosyltransferase activity"/>
    <property type="evidence" value="ECO:0007669"/>
    <property type="project" value="UniProtKB-ARBA"/>
</dbReference>
<evidence type="ECO:0000256" key="12">
    <source>
        <dbReference type="ARBA" id="ARBA00022842"/>
    </source>
</evidence>
<dbReference type="InterPro" id="IPR000836">
    <property type="entry name" value="PRTase_dom"/>
</dbReference>
<sequence>MAANVHQDVERVLFAEEDLSRRVREMGAQISADYAGKDLLVVSILRGAAIFAADLVRAIELPLEMDFMAVSSYGNDTKSSGVVRFLKDVTSCVEGRHVLIVEDVLDSGLTLSSVAESFAARNAASVEMAVLLRKNVANQAHVACRYVGFECPDEFIVGYGLDYAERYRNLPFIGVLKRELR</sequence>
<evidence type="ECO:0000256" key="1">
    <source>
        <dbReference type="ARBA" id="ARBA00001946"/>
    </source>
</evidence>
<evidence type="ECO:0000256" key="9">
    <source>
        <dbReference type="ARBA" id="ARBA00022723"/>
    </source>
</evidence>
<keyword evidence="8 15" id="KW-0808">Transferase</keyword>
<dbReference type="InterPro" id="IPR029057">
    <property type="entry name" value="PRTase-like"/>
</dbReference>
<evidence type="ECO:0000256" key="7">
    <source>
        <dbReference type="ARBA" id="ARBA00022676"/>
    </source>
</evidence>